<organism evidence="1 2">
    <name type="scientific">Auriscalpium vulgare</name>
    <dbReference type="NCBI Taxonomy" id="40419"/>
    <lineage>
        <taxon>Eukaryota</taxon>
        <taxon>Fungi</taxon>
        <taxon>Dikarya</taxon>
        <taxon>Basidiomycota</taxon>
        <taxon>Agaricomycotina</taxon>
        <taxon>Agaricomycetes</taxon>
        <taxon>Russulales</taxon>
        <taxon>Auriscalpiaceae</taxon>
        <taxon>Auriscalpium</taxon>
    </lineage>
</organism>
<name>A0ACB8R6G3_9AGAM</name>
<keyword evidence="2" id="KW-1185">Reference proteome</keyword>
<sequence length="591" mass="61662">MPTRVSCGSDEIELAMSATGSKARGGSASHSPRRVAVTRESRSSCTLRTTSFHQSLYSSIEEEALLPLRDRGMQLALRRDSAIDDVEPAEALSVNADVASQRAEGVEGTPSPRVLGMEGTSSPVVGAESSAKRNRQADGHHNQGPVTTTKPAEPLASNPAEDLSRMSRPVGASDVNLTEIPAPHEATVKPAADGAAATKVVSADHVSNVGAEAMPVLSAVPGEELGEYGRTLAVRTLRASPHDHTNSAADDMRLFRGDYAPVPDLVAPGGSGLSFKPALHGPGKAVRAFKGVSQTPSAAPEPPTETMSRSPPVPSGAAILSTGSRVEYVVTDAPRRTGTAGILLAPLTPPTPSYSTFAAATKNSSTSEATRAGGSSPSTETTTLLEDAGIGPRAMGAARESGSSAHTPLDHRERGERCEGSNTAINQPGLNPAQAKSKRKKKRPERAALAPDGRMRWPKTESTSGISSAAAGSLHSNRNAAVDPSPLALGGPSSTGDDRLGVKSSLTQPALNVYDMVTYPHDGWVPWTPAQYRVHLSIDIGSIRRLHSNLEQQLWEAQHAVQALQDILTGAANDSAYLESLLDQAQGLRPA</sequence>
<comment type="caution">
    <text evidence="1">The sequence shown here is derived from an EMBL/GenBank/DDBJ whole genome shotgun (WGS) entry which is preliminary data.</text>
</comment>
<evidence type="ECO:0000313" key="2">
    <source>
        <dbReference type="Proteomes" id="UP000814033"/>
    </source>
</evidence>
<gene>
    <name evidence="1" type="ORF">FA95DRAFT_1577432</name>
</gene>
<dbReference type="Proteomes" id="UP000814033">
    <property type="component" value="Unassembled WGS sequence"/>
</dbReference>
<reference evidence="1" key="2">
    <citation type="journal article" date="2022" name="New Phytol.">
        <title>Evolutionary transition to the ectomycorrhizal habit in the genomes of a hyperdiverse lineage of mushroom-forming fungi.</title>
        <authorList>
            <person name="Looney B."/>
            <person name="Miyauchi S."/>
            <person name="Morin E."/>
            <person name="Drula E."/>
            <person name="Courty P.E."/>
            <person name="Kohler A."/>
            <person name="Kuo A."/>
            <person name="LaButti K."/>
            <person name="Pangilinan J."/>
            <person name="Lipzen A."/>
            <person name="Riley R."/>
            <person name="Andreopoulos W."/>
            <person name="He G."/>
            <person name="Johnson J."/>
            <person name="Nolan M."/>
            <person name="Tritt A."/>
            <person name="Barry K.W."/>
            <person name="Grigoriev I.V."/>
            <person name="Nagy L.G."/>
            <person name="Hibbett D."/>
            <person name="Henrissat B."/>
            <person name="Matheny P.B."/>
            <person name="Labbe J."/>
            <person name="Martin F.M."/>
        </authorList>
    </citation>
    <scope>NUCLEOTIDE SEQUENCE</scope>
    <source>
        <strain evidence="1">FP105234-sp</strain>
    </source>
</reference>
<proteinExistence type="predicted"/>
<evidence type="ECO:0000313" key="1">
    <source>
        <dbReference type="EMBL" id="KAI0039700.1"/>
    </source>
</evidence>
<accession>A0ACB8R6G3</accession>
<protein>
    <submittedName>
        <fullName evidence="1">Uncharacterized protein</fullName>
    </submittedName>
</protein>
<dbReference type="EMBL" id="MU276273">
    <property type="protein sequence ID" value="KAI0039700.1"/>
    <property type="molecule type" value="Genomic_DNA"/>
</dbReference>
<reference evidence="1" key="1">
    <citation type="submission" date="2021-02" db="EMBL/GenBank/DDBJ databases">
        <authorList>
            <consortium name="DOE Joint Genome Institute"/>
            <person name="Ahrendt S."/>
            <person name="Looney B.P."/>
            <person name="Miyauchi S."/>
            <person name="Morin E."/>
            <person name="Drula E."/>
            <person name="Courty P.E."/>
            <person name="Chicoki N."/>
            <person name="Fauchery L."/>
            <person name="Kohler A."/>
            <person name="Kuo A."/>
            <person name="Labutti K."/>
            <person name="Pangilinan J."/>
            <person name="Lipzen A."/>
            <person name="Riley R."/>
            <person name="Andreopoulos W."/>
            <person name="He G."/>
            <person name="Johnson J."/>
            <person name="Barry K.W."/>
            <person name="Grigoriev I.V."/>
            <person name="Nagy L."/>
            <person name="Hibbett D."/>
            <person name="Henrissat B."/>
            <person name="Matheny P.B."/>
            <person name="Labbe J."/>
            <person name="Martin F."/>
        </authorList>
    </citation>
    <scope>NUCLEOTIDE SEQUENCE</scope>
    <source>
        <strain evidence="1">FP105234-sp</strain>
    </source>
</reference>